<feature type="domain" description="CusB-like beta-barrel" evidence="4">
    <location>
        <begin position="230"/>
        <end position="300"/>
    </location>
</feature>
<evidence type="ECO:0000313" key="6">
    <source>
        <dbReference type="EMBL" id="MCQ4167665.1"/>
    </source>
</evidence>
<name>A0ABT1QZE9_9GAMM</name>
<dbReference type="NCBIfam" id="TIGR01730">
    <property type="entry name" value="RND_mfp"/>
    <property type="match status" value="1"/>
</dbReference>
<evidence type="ECO:0000256" key="1">
    <source>
        <dbReference type="ARBA" id="ARBA00009477"/>
    </source>
</evidence>
<organism evidence="6 7">
    <name type="scientific">Tahibacter harae</name>
    <dbReference type="NCBI Taxonomy" id="2963937"/>
    <lineage>
        <taxon>Bacteria</taxon>
        <taxon>Pseudomonadati</taxon>
        <taxon>Pseudomonadota</taxon>
        <taxon>Gammaproteobacteria</taxon>
        <taxon>Lysobacterales</taxon>
        <taxon>Rhodanobacteraceae</taxon>
        <taxon>Tahibacter</taxon>
    </lineage>
</organism>
<feature type="domain" description="Multidrug resistance protein MdtA-like barrel-sandwich hybrid" evidence="3">
    <location>
        <begin position="79"/>
        <end position="211"/>
    </location>
</feature>
<dbReference type="Pfam" id="PF25989">
    <property type="entry name" value="YknX_C"/>
    <property type="match status" value="1"/>
</dbReference>
<dbReference type="Pfam" id="PF25876">
    <property type="entry name" value="HH_MFP_RND"/>
    <property type="match status" value="1"/>
</dbReference>
<sequence>MSSDRTAPRRGLKLTGLAFAVIAALVVAGGVATRATGKARVKEWTEAQAVPSVSVSQPAAGGAGSTLELPGRIEAYSRAPIHARVSGYLKSWKVDIGTRVKAGQLLAEIEAPDVQQQLLQAKADLASAQANAALAETTARRWQSMLGSDSVSQQEVDEKNGDLKAKRALVNAAQANVERLQATESFTRIVAPFDGVVTARETDVGQLISGSGAGAELFVVSDTSRLRIYVNVPQSYAAGIGAGAAARIDVPERPGKHYEARVEAFSQAVNAATGTTLIQLSVDNAAGELLPGGYATVSFSLPQDTASLRIPASALIFDQGGLRVAVVEDGKVRFRAVAIARDLGKSVDIATGLTAGDQVIETPPDGVAEGDAVHVVGNAPKAAAAAPQGNGNNGKG</sequence>
<dbReference type="Gene3D" id="1.10.287.470">
    <property type="entry name" value="Helix hairpin bin"/>
    <property type="match status" value="1"/>
</dbReference>
<protein>
    <submittedName>
        <fullName evidence="6">Efflux RND transporter periplasmic adaptor subunit</fullName>
    </submittedName>
</protein>
<dbReference type="EMBL" id="JANFQO010000043">
    <property type="protein sequence ID" value="MCQ4167665.1"/>
    <property type="molecule type" value="Genomic_DNA"/>
</dbReference>
<evidence type="ECO:0000259" key="5">
    <source>
        <dbReference type="Pfam" id="PF25989"/>
    </source>
</evidence>
<dbReference type="Pfam" id="PF25917">
    <property type="entry name" value="BSH_RND"/>
    <property type="match status" value="1"/>
</dbReference>
<evidence type="ECO:0000313" key="7">
    <source>
        <dbReference type="Proteomes" id="UP001165498"/>
    </source>
</evidence>
<dbReference type="RefSeq" id="WP_255916846.1">
    <property type="nucleotide sequence ID" value="NZ_JANFQO010000043.1"/>
</dbReference>
<evidence type="ECO:0000259" key="4">
    <source>
        <dbReference type="Pfam" id="PF25954"/>
    </source>
</evidence>
<proteinExistence type="inferred from homology"/>
<gene>
    <name evidence="6" type="ORF">NM961_23400</name>
</gene>
<dbReference type="InterPro" id="IPR058624">
    <property type="entry name" value="MdtA-like_HH"/>
</dbReference>
<dbReference type="InterPro" id="IPR006143">
    <property type="entry name" value="RND_pump_MFP"/>
</dbReference>
<dbReference type="Gene3D" id="2.40.420.20">
    <property type="match status" value="1"/>
</dbReference>
<dbReference type="SUPFAM" id="SSF111369">
    <property type="entry name" value="HlyD-like secretion proteins"/>
    <property type="match status" value="1"/>
</dbReference>
<feature type="domain" description="Multidrug resistance protein MdtA-like alpha-helical hairpin" evidence="2">
    <location>
        <begin position="117"/>
        <end position="179"/>
    </location>
</feature>
<accession>A0ABT1QZE9</accession>
<dbReference type="PANTHER" id="PTHR30469:SF37">
    <property type="entry name" value="RAGD PROTEIN"/>
    <property type="match status" value="1"/>
</dbReference>
<feature type="domain" description="YknX-like C-terminal permuted SH3-like" evidence="5">
    <location>
        <begin position="308"/>
        <end position="375"/>
    </location>
</feature>
<dbReference type="Gene3D" id="2.40.30.170">
    <property type="match status" value="1"/>
</dbReference>
<evidence type="ECO:0000259" key="3">
    <source>
        <dbReference type="Pfam" id="PF25917"/>
    </source>
</evidence>
<dbReference type="PANTHER" id="PTHR30469">
    <property type="entry name" value="MULTIDRUG RESISTANCE PROTEIN MDTA"/>
    <property type="match status" value="1"/>
</dbReference>
<comment type="similarity">
    <text evidence="1">Belongs to the membrane fusion protein (MFP) (TC 8.A.1) family.</text>
</comment>
<comment type="caution">
    <text evidence="6">The sequence shown here is derived from an EMBL/GenBank/DDBJ whole genome shotgun (WGS) entry which is preliminary data.</text>
</comment>
<dbReference type="InterPro" id="IPR058625">
    <property type="entry name" value="MdtA-like_BSH"/>
</dbReference>
<dbReference type="InterPro" id="IPR058637">
    <property type="entry name" value="YknX-like_C"/>
</dbReference>
<keyword evidence="7" id="KW-1185">Reference proteome</keyword>
<dbReference type="InterPro" id="IPR058792">
    <property type="entry name" value="Beta-barrel_RND_2"/>
</dbReference>
<dbReference type="Pfam" id="PF25954">
    <property type="entry name" value="Beta-barrel_RND_2"/>
    <property type="match status" value="1"/>
</dbReference>
<dbReference type="Proteomes" id="UP001165498">
    <property type="component" value="Unassembled WGS sequence"/>
</dbReference>
<dbReference type="Gene3D" id="2.40.50.100">
    <property type="match status" value="1"/>
</dbReference>
<reference evidence="6" key="1">
    <citation type="submission" date="2022-07" db="EMBL/GenBank/DDBJ databases">
        <title>Tahibacter sp., a new gammaproteobacterium isolated from the silt sample collected at pig farm.</title>
        <authorList>
            <person name="Chen H."/>
        </authorList>
    </citation>
    <scope>NUCLEOTIDE SEQUENCE</scope>
    <source>
        <strain evidence="6">P2K</strain>
    </source>
</reference>
<evidence type="ECO:0000259" key="2">
    <source>
        <dbReference type="Pfam" id="PF25876"/>
    </source>
</evidence>